<evidence type="ECO:0000313" key="4">
    <source>
        <dbReference type="Proteomes" id="UP001597417"/>
    </source>
</evidence>
<keyword evidence="4" id="KW-1185">Reference proteome</keyword>
<proteinExistence type="predicted"/>
<evidence type="ECO:0000256" key="1">
    <source>
        <dbReference type="SAM" id="MobiDB-lite"/>
    </source>
</evidence>
<sequence>MNWRKSSFSENGANCVEVADEPGPGRLVRDSKNRSGGEIPLTGDEWTEFLKAARERDFAHQPGGVNVELLADGGARMTKGKVVLTFTADEMTAFYAGVDAGEFDKHRECPNSPDGWHDYSGGRCRHCGKPE</sequence>
<evidence type="ECO:0000313" key="3">
    <source>
        <dbReference type="EMBL" id="MFD2421703.1"/>
    </source>
</evidence>
<evidence type="ECO:0000259" key="2">
    <source>
        <dbReference type="Pfam" id="PF04149"/>
    </source>
</evidence>
<dbReference type="EMBL" id="JBHUKR010000022">
    <property type="protein sequence ID" value="MFD2421703.1"/>
    <property type="molecule type" value="Genomic_DNA"/>
</dbReference>
<reference evidence="4" key="1">
    <citation type="journal article" date="2019" name="Int. J. Syst. Evol. Microbiol.">
        <title>The Global Catalogue of Microorganisms (GCM) 10K type strain sequencing project: providing services to taxonomists for standard genome sequencing and annotation.</title>
        <authorList>
            <consortium name="The Broad Institute Genomics Platform"/>
            <consortium name="The Broad Institute Genome Sequencing Center for Infectious Disease"/>
            <person name="Wu L."/>
            <person name="Ma J."/>
        </authorList>
    </citation>
    <scope>NUCLEOTIDE SEQUENCE [LARGE SCALE GENOMIC DNA]</scope>
    <source>
        <strain evidence="4">CGMCC 4.7645</strain>
    </source>
</reference>
<dbReference type="InterPro" id="IPR007278">
    <property type="entry name" value="DUF397"/>
</dbReference>
<dbReference type="RefSeq" id="WP_378270430.1">
    <property type="nucleotide sequence ID" value="NZ_JBHUKR010000022.1"/>
</dbReference>
<dbReference type="Proteomes" id="UP001597417">
    <property type="component" value="Unassembled WGS sequence"/>
</dbReference>
<feature type="domain" description="DUF397" evidence="2">
    <location>
        <begin position="2"/>
        <end position="54"/>
    </location>
</feature>
<accession>A0ABW5G304</accession>
<name>A0ABW5G304_9PSEU</name>
<dbReference type="Pfam" id="PF04149">
    <property type="entry name" value="DUF397"/>
    <property type="match status" value="1"/>
</dbReference>
<organism evidence="3 4">
    <name type="scientific">Amycolatopsis pigmentata</name>
    <dbReference type="NCBI Taxonomy" id="450801"/>
    <lineage>
        <taxon>Bacteria</taxon>
        <taxon>Bacillati</taxon>
        <taxon>Actinomycetota</taxon>
        <taxon>Actinomycetes</taxon>
        <taxon>Pseudonocardiales</taxon>
        <taxon>Pseudonocardiaceae</taxon>
        <taxon>Amycolatopsis</taxon>
    </lineage>
</organism>
<gene>
    <name evidence="3" type="ORF">ACFSXZ_35760</name>
</gene>
<comment type="caution">
    <text evidence="3">The sequence shown here is derived from an EMBL/GenBank/DDBJ whole genome shotgun (WGS) entry which is preliminary data.</text>
</comment>
<feature type="region of interest" description="Disordered" evidence="1">
    <location>
        <begin position="1"/>
        <end position="40"/>
    </location>
</feature>
<feature type="compositionally biased region" description="Polar residues" evidence="1">
    <location>
        <begin position="1"/>
        <end position="12"/>
    </location>
</feature>
<protein>
    <submittedName>
        <fullName evidence="3">DUF397 domain-containing protein</fullName>
    </submittedName>
</protein>